<keyword evidence="3" id="KW-0489">Methyltransferase</keyword>
<organism evidence="10 11">
    <name type="scientific">Chlamydomonas incerta</name>
    <dbReference type="NCBI Taxonomy" id="51695"/>
    <lineage>
        <taxon>Eukaryota</taxon>
        <taxon>Viridiplantae</taxon>
        <taxon>Chlorophyta</taxon>
        <taxon>core chlorophytes</taxon>
        <taxon>Chlorophyceae</taxon>
        <taxon>CS clade</taxon>
        <taxon>Chlamydomonadales</taxon>
        <taxon>Chlamydomonadaceae</taxon>
        <taxon>Chlamydomonas</taxon>
    </lineage>
</organism>
<dbReference type="Pfam" id="PF06325">
    <property type="entry name" value="PrmA"/>
    <property type="match status" value="1"/>
</dbReference>
<dbReference type="PANTHER" id="PTHR43648">
    <property type="entry name" value="ELECTRON TRANSFER FLAVOPROTEIN BETA SUBUNIT LYSINE METHYLTRANSFERASE"/>
    <property type="match status" value="1"/>
</dbReference>
<evidence type="ECO:0000256" key="6">
    <source>
        <dbReference type="ARBA" id="ARBA00037932"/>
    </source>
</evidence>
<dbReference type="Gene3D" id="3.40.50.150">
    <property type="entry name" value="Vaccinia Virus protein VP39"/>
    <property type="match status" value="1"/>
</dbReference>
<dbReference type="InterPro" id="IPR050078">
    <property type="entry name" value="Ribosomal_L11_MeTrfase_PrmA"/>
</dbReference>
<evidence type="ECO:0000313" key="11">
    <source>
        <dbReference type="Proteomes" id="UP000650467"/>
    </source>
</evidence>
<evidence type="ECO:0000256" key="4">
    <source>
        <dbReference type="ARBA" id="ARBA00022679"/>
    </source>
</evidence>
<dbReference type="HAMAP" id="MF_00735">
    <property type="entry name" value="Methyltr_PrmA"/>
    <property type="match status" value="1"/>
</dbReference>
<dbReference type="AlphaFoldDB" id="A0A835VUX6"/>
<evidence type="ECO:0000256" key="5">
    <source>
        <dbReference type="ARBA" id="ARBA00022691"/>
    </source>
</evidence>
<feature type="compositionally biased region" description="Low complexity" evidence="9">
    <location>
        <begin position="1"/>
        <end position="20"/>
    </location>
</feature>
<dbReference type="CDD" id="cd02440">
    <property type="entry name" value="AdoMet_MTases"/>
    <property type="match status" value="1"/>
</dbReference>
<dbReference type="GO" id="GO:0032259">
    <property type="term" value="P:methylation"/>
    <property type="evidence" value="ECO:0007669"/>
    <property type="project" value="UniProtKB-KW"/>
</dbReference>
<proteinExistence type="inferred from homology"/>
<evidence type="ECO:0000256" key="2">
    <source>
        <dbReference type="ARBA" id="ARBA00022490"/>
    </source>
</evidence>
<dbReference type="InterPro" id="IPR004498">
    <property type="entry name" value="Ribosomal_PrmA_MeTrfase"/>
</dbReference>
<feature type="region of interest" description="Disordered" evidence="9">
    <location>
        <begin position="1"/>
        <end position="22"/>
    </location>
</feature>
<evidence type="ECO:0000313" key="10">
    <source>
        <dbReference type="EMBL" id="KAG2426056.1"/>
    </source>
</evidence>
<dbReference type="EMBL" id="JAEHOC010000050">
    <property type="protein sequence ID" value="KAG2426056.1"/>
    <property type="molecule type" value="Genomic_DNA"/>
</dbReference>
<comment type="similarity">
    <text evidence="1">Belongs to the methyltransferase superfamily. PrmA family.</text>
</comment>
<dbReference type="GO" id="GO:0016279">
    <property type="term" value="F:protein-lysine N-methyltransferase activity"/>
    <property type="evidence" value="ECO:0007669"/>
    <property type="project" value="TreeGrafter"/>
</dbReference>
<evidence type="ECO:0000256" key="8">
    <source>
        <dbReference type="ARBA" id="ARBA00042266"/>
    </source>
</evidence>
<evidence type="ECO:0000256" key="3">
    <source>
        <dbReference type="ARBA" id="ARBA00022603"/>
    </source>
</evidence>
<keyword evidence="11" id="KW-1185">Reference proteome</keyword>
<evidence type="ECO:0000256" key="1">
    <source>
        <dbReference type="ARBA" id="ARBA00009741"/>
    </source>
</evidence>
<name>A0A835VUX6_CHLIN</name>
<sequence length="359" mass="36964">MAAAAAAAAPPPSGAGASGVSPPPAEIEATCLRCVISAIGGAVADDVSDVLLSLGAQSVVVQEHRPEGAAEQEIFDDGVAKLWDVCDIVAHFPLEADVDSSVALLEDAMREAEMLQPDGPGLAYAVSPVANESWVEQIKASYVPLQITDDLWIIPEWSEPQDLAATNIILQPGVAFGTGEHPTTRMCLRQLRALADAGRLRGVTVCDYGTGSGVLAIAALKYGAACAVGTDIDSLAVKAAQRNGALNGYEQPAFVALQCGAGINDPEPIAAAAVAAGGGGSSSGATPTFDLVVANILRGPLVELQDRLSGYVKPGGMLMLSGILFEQAAEIQAAYGGDFQDFVVKTDQQWAIVTAVKRR</sequence>
<gene>
    <name evidence="10" type="ORF">HXX76_013246</name>
</gene>
<keyword evidence="4" id="KW-0808">Transferase</keyword>
<dbReference type="SUPFAM" id="SSF53335">
    <property type="entry name" value="S-adenosyl-L-methionine-dependent methyltransferases"/>
    <property type="match status" value="1"/>
</dbReference>
<evidence type="ECO:0000256" key="9">
    <source>
        <dbReference type="SAM" id="MobiDB-lite"/>
    </source>
</evidence>
<reference evidence="10" key="1">
    <citation type="journal article" date="2020" name="bioRxiv">
        <title>Comparative genomics of Chlamydomonas.</title>
        <authorList>
            <person name="Craig R.J."/>
            <person name="Hasan A.R."/>
            <person name="Ness R.W."/>
            <person name="Keightley P.D."/>
        </authorList>
    </citation>
    <scope>NUCLEOTIDE SEQUENCE</scope>
    <source>
        <strain evidence="10">SAG 7.73</strain>
    </source>
</reference>
<dbReference type="InterPro" id="IPR029063">
    <property type="entry name" value="SAM-dependent_MTases_sf"/>
</dbReference>
<dbReference type="OrthoDB" id="419617at2759"/>
<protein>
    <recommendedName>
        <fullName evidence="8">ETFB lysine methyltransferase</fullName>
    </recommendedName>
    <alternativeName>
        <fullName evidence="7">Protein N-lysine methyltransferase METTL20</fullName>
    </alternativeName>
</protein>
<comment type="caution">
    <text evidence="10">The sequence shown here is derived from an EMBL/GenBank/DDBJ whole genome shotgun (WGS) entry which is preliminary data.</text>
</comment>
<accession>A0A835VUX6</accession>
<keyword evidence="2" id="KW-0963">Cytoplasm</keyword>
<comment type="similarity">
    <text evidence="6">Belongs to the methyltransferase superfamily. ETFBKMT family.</text>
</comment>
<evidence type="ECO:0000256" key="7">
    <source>
        <dbReference type="ARBA" id="ARBA00041867"/>
    </source>
</evidence>
<keyword evidence="5" id="KW-0949">S-adenosyl-L-methionine</keyword>
<dbReference type="Proteomes" id="UP000650467">
    <property type="component" value="Unassembled WGS sequence"/>
</dbReference>
<dbReference type="PANTHER" id="PTHR43648:SF1">
    <property type="entry name" value="ELECTRON TRANSFER FLAVOPROTEIN BETA SUBUNIT LYSINE METHYLTRANSFERASE"/>
    <property type="match status" value="1"/>
</dbReference>